<keyword evidence="7" id="KW-0540">Nuclease</keyword>
<dbReference type="PANTHER" id="PTHR12302:SF3">
    <property type="entry name" value="SERINE_THREONINE-PROTEIN KINASE 31"/>
    <property type="match status" value="1"/>
</dbReference>
<name>A0ABR4NNX4_9SACH</name>
<evidence type="ECO:0000256" key="7">
    <source>
        <dbReference type="ARBA" id="ARBA00022722"/>
    </source>
</evidence>
<dbReference type="SUPFAM" id="SSF50199">
    <property type="entry name" value="Staphylococcal nuclease"/>
    <property type="match status" value="1"/>
</dbReference>
<feature type="transmembrane region" description="Helical" evidence="14">
    <location>
        <begin position="15"/>
        <end position="34"/>
    </location>
</feature>
<comment type="caution">
    <text evidence="16">The sequence shown here is derived from an EMBL/GenBank/DDBJ whole genome shotgun (WGS) entry which is preliminary data.</text>
</comment>
<evidence type="ECO:0000256" key="3">
    <source>
        <dbReference type="ARBA" id="ARBA00005435"/>
    </source>
</evidence>
<evidence type="ECO:0000259" key="15">
    <source>
        <dbReference type="PROSITE" id="PS50830"/>
    </source>
</evidence>
<evidence type="ECO:0000256" key="2">
    <source>
        <dbReference type="ARBA" id="ARBA00004173"/>
    </source>
</evidence>
<evidence type="ECO:0000313" key="16">
    <source>
        <dbReference type="EMBL" id="KAL3229635.1"/>
    </source>
</evidence>
<proteinExistence type="inferred from homology"/>
<gene>
    <name evidence="16" type="ORF">RNJ44_01771</name>
</gene>
<dbReference type="Proteomes" id="UP001623330">
    <property type="component" value="Unassembled WGS sequence"/>
</dbReference>
<evidence type="ECO:0000256" key="12">
    <source>
        <dbReference type="ARBA" id="ARBA00022989"/>
    </source>
</evidence>
<evidence type="ECO:0000313" key="17">
    <source>
        <dbReference type="Proteomes" id="UP001623330"/>
    </source>
</evidence>
<evidence type="ECO:0000256" key="10">
    <source>
        <dbReference type="ARBA" id="ARBA00022801"/>
    </source>
</evidence>
<keyword evidence="13 14" id="KW-0472">Membrane</keyword>
<comment type="similarity">
    <text evidence="3">Belongs to the LCL3 family.</text>
</comment>
<keyword evidence="12 14" id="KW-1133">Transmembrane helix</keyword>
<dbReference type="EMBL" id="JBEVYD010000011">
    <property type="protein sequence ID" value="KAL3229635.1"/>
    <property type="molecule type" value="Genomic_DNA"/>
</dbReference>
<dbReference type="PROSITE" id="PS50830">
    <property type="entry name" value="TNASE_3"/>
    <property type="match status" value="1"/>
</dbReference>
<keyword evidence="8" id="KW-0479">Metal-binding</keyword>
<protein>
    <recommendedName>
        <fullName evidence="4">Probable endonuclease LCL3</fullName>
    </recommendedName>
    <alternativeName>
        <fullName evidence="5">Probable endonuclease lcl3</fullName>
    </alternativeName>
</protein>
<reference evidence="16 17" key="1">
    <citation type="submission" date="2024-05" db="EMBL/GenBank/DDBJ databases">
        <title>Long read based assembly of the Candida bracarensis genome reveals expanded adhesin content.</title>
        <authorList>
            <person name="Marcet-Houben M."/>
            <person name="Ksiezopolska E."/>
            <person name="Gabaldon T."/>
        </authorList>
    </citation>
    <scope>NUCLEOTIDE SEQUENCE [LARGE SCALE GENOMIC DNA]</scope>
    <source>
        <strain evidence="16 17">CBM6</strain>
    </source>
</reference>
<evidence type="ECO:0000256" key="4">
    <source>
        <dbReference type="ARBA" id="ARBA00013404"/>
    </source>
</evidence>
<keyword evidence="17" id="KW-1185">Reference proteome</keyword>
<comment type="subcellular location">
    <subcellularLocation>
        <location evidence="1">Membrane</location>
        <topology evidence="1">Single-pass membrane protein</topology>
    </subcellularLocation>
    <subcellularLocation>
        <location evidence="2">Mitochondrion</location>
    </subcellularLocation>
</comment>
<dbReference type="InterPro" id="IPR035437">
    <property type="entry name" value="SNase_OB-fold_sf"/>
</dbReference>
<accession>A0ABR4NNX4</accession>
<dbReference type="PANTHER" id="PTHR12302">
    <property type="entry name" value="EBNA2 BINDING PROTEIN P100"/>
    <property type="match status" value="1"/>
</dbReference>
<dbReference type="Pfam" id="PF00565">
    <property type="entry name" value="SNase"/>
    <property type="match status" value="1"/>
</dbReference>
<evidence type="ECO:0000256" key="8">
    <source>
        <dbReference type="ARBA" id="ARBA00022723"/>
    </source>
</evidence>
<organism evidence="16 17">
    <name type="scientific">Nakaseomyces bracarensis</name>
    <dbReference type="NCBI Taxonomy" id="273131"/>
    <lineage>
        <taxon>Eukaryota</taxon>
        <taxon>Fungi</taxon>
        <taxon>Dikarya</taxon>
        <taxon>Ascomycota</taxon>
        <taxon>Saccharomycotina</taxon>
        <taxon>Saccharomycetes</taxon>
        <taxon>Saccharomycetales</taxon>
        <taxon>Saccharomycetaceae</taxon>
        <taxon>Nakaseomyces</taxon>
    </lineage>
</organism>
<evidence type="ECO:0000256" key="14">
    <source>
        <dbReference type="SAM" id="Phobius"/>
    </source>
</evidence>
<keyword evidence="9 16" id="KW-0255">Endonuclease</keyword>
<evidence type="ECO:0000256" key="11">
    <source>
        <dbReference type="ARBA" id="ARBA00022837"/>
    </source>
</evidence>
<evidence type="ECO:0000256" key="13">
    <source>
        <dbReference type="ARBA" id="ARBA00023136"/>
    </source>
</evidence>
<dbReference type="InterPro" id="IPR016071">
    <property type="entry name" value="Staphylococal_nuclease_OB-fold"/>
</dbReference>
<keyword evidence="11" id="KW-0106">Calcium</keyword>
<evidence type="ECO:0000256" key="1">
    <source>
        <dbReference type="ARBA" id="ARBA00004167"/>
    </source>
</evidence>
<evidence type="ECO:0000256" key="6">
    <source>
        <dbReference type="ARBA" id="ARBA00022692"/>
    </source>
</evidence>
<evidence type="ECO:0000256" key="5">
    <source>
        <dbReference type="ARBA" id="ARBA00014651"/>
    </source>
</evidence>
<keyword evidence="10" id="KW-0378">Hydrolase</keyword>
<dbReference type="Gene3D" id="2.40.50.90">
    <property type="match status" value="1"/>
</dbReference>
<sequence>MTKTEPRTVKISDDVLIDAGFLSLLLTGSIFASYKGYTRYLRQIKSARDIPNKVFRSRWLYGKVTAVGDGDNFHLFHMPGGIFGGWGWLRSIPQLERVTTKSTKKTVLNLIRFSNKYLNLPVHYKNKRRLSTISVRICGVDAPERSHFGNPAQPYSEEALSWLRHEILGRKLWIRPLSVDQYGRCVASVRYWSWLGYKDLSLEMLKEGLAVVYEGKTTAEFDNREKKYRRYEFIARSKRKGLWSQKRLETPGEYKKKL</sequence>
<evidence type="ECO:0000256" key="9">
    <source>
        <dbReference type="ARBA" id="ARBA00022759"/>
    </source>
</evidence>
<dbReference type="SMART" id="SM00318">
    <property type="entry name" value="SNc"/>
    <property type="match status" value="1"/>
</dbReference>
<dbReference type="GO" id="GO:0004519">
    <property type="term" value="F:endonuclease activity"/>
    <property type="evidence" value="ECO:0007669"/>
    <property type="project" value="UniProtKB-KW"/>
</dbReference>
<keyword evidence="6 14" id="KW-0812">Transmembrane</keyword>
<feature type="domain" description="TNase-like" evidence="15">
    <location>
        <begin position="58"/>
        <end position="245"/>
    </location>
</feature>